<dbReference type="InterPro" id="IPR031309">
    <property type="entry name" value="Ribosomal_uL5_C"/>
</dbReference>
<evidence type="ECO:0000256" key="1">
    <source>
        <dbReference type="ARBA" id="ARBA00008553"/>
    </source>
</evidence>
<sequence length="224" mass="25129">MKKSSKISSGEKVKSVPTHANDTKSSGSKKGKKGIYSPNLKNFYLEKIVNKMISQFNYSNTMQVPKLEKIALNMGIGDAQTNSKALDSAVEELTLIAGQKSVVTRAKKDVSNFKIRKGNPVGVMVTLRSNRMYEFFERLNAIALPRTRDFRGFSFKSFDGRGNYNFGINEQIIFTEIDYDKIDAIHGLDVAISTTAKTDEEAYLLLKELGFPLREKPVKKEVVE</sequence>
<feature type="domain" description="Large ribosomal subunit protein uL5 C-terminal" evidence="6">
    <location>
        <begin position="120"/>
        <end position="212"/>
    </location>
</feature>
<dbReference type="GO" id="GO:0003735">
    <property type="term" value="F:structural constituent of ribosome"/>
    <property type="evidence" value="ECO:0007669"/>
    <property type="project" value="InterPro"/>
</dbReference>
<evidence type="ECO:0000259" key="6">
    <source>
        <dbReference type="Pfam" id="PF00673"/>
    </source>
</evidence>
<evidence type="ECO:0000259" key="5">
    <source>
        <dbReference type="Pfam" id="PF00281"/>
    </source>
</evidence>
<reference evidence="7" key="1">
    <citation type="submission" date="2018-05" db="EMBL/GenBank/DDBJ databases">
        <authorList>
            <person name="Lanie J.A."/>
            <person name="Ng W.-L."/>
            <person name="Kazmierczak K.M."/>
            <person name="Andrzejewski T.M."/>
            <person name="Davidsen T.M."/>
            <person name="Wayne K.J."/>
            <person name="Tettelin H."/>
            <person name="Glass J.I."/>
            <person name="Rusch D."/>
            <person name="Podicherti R."/>
            <person name="Tsui H.-C.T."/>
            <person name="Winkler M.E."/>
        </authorList>
    </citation>
    <scope>NUCLEOTIDE SEQUENCE</scope>
</reference>
<evidence type="ECO:0000256" key="2">
    <source>
        <dbReference type="ARBA" id="ARBA00022980"/>
    </source>
</evidence>
<dbReference type="InterPro" id="IPR002132">
    <property type="entry name" value="Ribosomal_uL5"/>
</dbReference>
<organism evidence="7">
    <name type="scientific">marine metagenome</name>
    <dbReference type="NCBI Taxonomy" id="408172"/>
    <lineage>
        <taxon>unclassified sequences</taxon>
        <taxon>metagenomes</taxon>
        <taxon>ecological metagenomes</taxon>
    </lineage>
</organism>
<evidence type="ECO:0000256" key="4">
    <source>
        <dbReference type="SAM" id="MobiDB-lite"/>
    </source>
</evidence>
<dbReference type="InterPro" id="IPR031310">
    <property type="entry name" value="Ribosomal_uL5_N"/>
</dbReference>
<dbReference type="Pfam" id="PF00281">
    <property type="entry name" value="Ribosomal_L5"/>
    <property type="match status" value="1"/>
</dbReference>
<dbReference type="InterPro" id="IPR020930">
    <property type="entry name" value="Ribosomal_uL5_bac-type"/>
</dbReference>
<dbReference type="InterPro" id="IPR022803">
    <property type="entry name" value="Ribosomal_uL5_dom_sf"/>
</dbReference>
<comment type="similarity">
    <text evidence="1">Belongs to the universal ribosomal protein uL5 family.</text>
</comment>
<dbReference type="FunFam" id="3.30.1440.10:FF:000001">
    <property type="entry name" value="50S ribosomal protein L5"/>
    <property type="match status" value="1"/>
</dbReference>
<protein>
    <recommendedName>
        <fullName evidence="8">50S ribosomal protein L5</fullName>
    </recommendedName>
</protein>
<dbReference type="Pfam" id="PF00673">
    <property type="entry name" value="Ribosomal_L5_C"/>
    <property type="match status" value="1"/>
</dbReference>
<dbReference type="PANTHER" id="PTHR11994">
    <property type="entry name" value="60S RIBOSOMAL PROTEIN L11-RELATED"/>
    <property type="match status" value="1"/>
</dbReference>
<dbReference type="SUPFAM" id="SSF55282">
    <property type="entry name" value="RL5-like"/>
    <property type="match status" value="1"/>
</dbReference>
<feature type="region of interest" description="Disordered" evidence="4">
    <location>
        <begin position="1"/>
        <end position="33"/>
    </location>
</feature>
<evidence type="ECO:0000313" key="7">
    <source>
        <dbReference type="EMBL" id="SUZ84700.1"/>
    </source>
</evidence>
<dbReference type="GO" id="GO:0005840">
    <property type="term" value="C:ribosome"/>
    <property type="evidence" value="ECO:0007669"/>
    <property type="project" value="UniProtKB-KW"/>
</dbReference>
<gene>
    <name evidence="7" type="ORF">METZ01_LOCUS37554</name>
</gene>
<proteinExistence type="inferred from homology"/>
<dbReference type="GO" id="GO:0006412">
    <property type="term" value="P:translation"/>
    <property type="evidence" value="ECO:0007669"/>
    <property type="project" value="InterPro"/>
</dbReference>
<dbReference type="Gene3D" id="3.30.1440.10">
    <property type="match status" value="1"/>
</dbReference>
<dbReference type="AlphaFoldDB" id="A0A381QZT3"/>
<dbReference type="HAMAP" id="MF_01333_B">
    <property type="entry name" value="Ribosomal_uL5_B"/>
    <property type="match status" value="1"/>
</dbReference>
<keyword evidence="2" id="KW-0689">Ribosomal protein</keyword>
<accession>A0A381QZT3</accession>
<evidence type="ECO:0008006" key="8">
    <source>
        <dbReference type="Google" id="ProtNLM"/>
    </source>
</evidence>
<name>A0A381QZT3_9ZZZZ</name>
<dbReference type="EMBL" id="UINC01001603">
    <property type="protein sequence ID" value="SUZ84700.1"/>
    <property type="molecule type" value="Genomic_DNA"/>
</dbReference>
<dbReference type="GO" id="GO:1990904">
    <property type="term" value="C:ribonucleoprotein complex"/>
    <property type="evidence" value="ECO:0007669"/>
    <property type="project" value="UniProtKB-KW"/>
</dbReference>
<evidence type="ECO:0000256" key="3">
    <source>
        <dbReference type="ARBA" id="ARBA00023274"/>
    </source>
</evidence>
<dbReference type="NCBIfam" id="NF000585">
    <property type="entry name" value="PRK00010.1"/>
    <property type="match status" value="1"/>
</dbReference>
<keyword evidence="3" id="KW-0687">Ribonucleoprotein</keyword>
<feature type="domain" description="Large ribosomal subunit protein uL5 N-terminal" evidence="5">
    <location>
        <begin position="60"/>
        <end position="116"/>
    </location>
</feature>